<evidence type="ECO:0000256" key="5">
    <source>
        <dbReference type="ARBA" id="ARBA00022840"/>
    </source>
</evidence>
<gene>
    <name evidence="6" type="primary">erg8</name>
    <name evidence="6" type="ORF">CM83_57377</name>
</gene>
<dbReference type="PANTHER" id="PTHR31814">
    <property type="match status" value="1"/>
</dbReference>
<dbReference type="PANTHER" id="PTHR31814:SF2">
    <property type="entry name" value="PHOSPHOMEVALONATE KINASE"/>
    <property type="match status" value="1"/>
</dbReference>
<evidence type="ECO:0000256" key="1">
    <source>
        <dbReference type="ARBA" id="ARBA00005092"/>
    </source>
</evidence>
<dbReference type="AlphaFoldDB" id="A0A0A9XDA8"/>
<evidence type="ECO:0000256" key="3">
    <source>
        <dbReference type="ARBA" id="ARBA00022741"/>
    </source>
</evidence>
<comment type="pathway">
    <text evidence="1">Isoprenoid biosynthesis; isopentenyl diphosphate biosynthesis via mevalonate pathway.</text>
</comment>
<dbReference type="GO" id="GO:0006696">
    <property type="term" value="P:ergosterol biosynthetic process"/>
    <property type="evidence" value="ECO:0007669"/>
    <property type="project" value="TreeGrafter"/>
</dbReference>
<dbReference type="GO" id="GO:0005777">
    <property type="term" value="C:peroxisome"/>
    <property type="evidence" value="ECO:0007669"/>
    <property type="project" value="TreeGrafter"/>
</dbReference>
<dbReference type="InterPro" id="IPR035102">
    <property type="entry name" value="Phosphomevalonate_kinase"/>
</dbReference>
<accession>A0A0A9XDA8</accession>
<keyword evidence="4 6" id="KW-0418">Kinase</keyword>
<proteinExistence type="predicted"/>
<dbReference type="EMBL" id="GBHO01025620">
    <property type="protein sequence ID" value="JAG17984.1"/>
    <property type="molecule type" value="Transcribed_RNA"/>
</dbReference>
<keyword evidence="5" id="KW-0067">ATP-binding</keyword>
<dbReference type="GO" id="GO:0019287">
    <property type="term" value="P:isopentenyl diphosphate biosynthetic process, mevalonate pathway"/>
    <property type="evidence" value="ECO:0007669"/>
    <property type="project" value="TreeGrafter"/>
</dbReference>
<protein>
    <submittedName>
        <fullName evidence="6">Putative phosphomevalonate kinase</fullName>
    </submittedName>
</protein>
<dbReference type="GO" id="GO:0005524">
    <property type="term" value="F:ATP binding"/>
    <property type="evidence" value="ECO:0007669"/>
    <property type="project" value="UniProtKB-KW"/>
</dbReference>
<reference evidence="6" key="2">
    <citation type="submission" date="2014-07" db="EMBL/GenBank/DDBJ databases">
        <authorList>
            <person name="Hull J."/>
        </authorList>
    </citation>
    <scope>NUCLEOTIDE SEQUENCE</scope>
</reference>
<evidence type="ECO:0000256" key="4">
    <source>
        <dbReference type="ARBA" id="ARBA00022777"/>
    </source>
</evidence>
<sequence>MLVCNLQNSSNTPQYVSHTPLSECALDSNHLRRMVQKVVGTRSTSGDDGAWKQAWRELEQCNQTCIDALTNFSTQVNDVLQLRQALKALQMVQERLGALQQVCIFPSTVGVVLDTLEDEVDGVVGGGVGGAGGYDSMYILYLRGSGAGKVLLQEWPRFQRTCDAFVGVTPLPIQHSTATTLQVDILTNAA</sequence>
<reference evidence="6" key="1">
    <citation type="journal article" date="2014" name="PLoS ONE">
        <title>Transcriptome-Based Identification of ABC Transporters in the Western Tarnished Plant Bug Lygus hesperus.</title>
        <authorList>
            <person name="Hull J.J."/>
            <person name="Chaney K."/>
            <person name="Geib S.M."/>
            <person name="Fabrick J.A."/>
            <person name="Brent C.S."/>
            <person name="Walsh D."/>
            <person name="Lavine L.C."/>
        </authorList>
    </citation>
    <scope>NUCLEOTIDE SEQUENCE</scope>
</reference>
<evidence type="ECO:0000313" key="6">
    <source>
        <dbReference type="EMBL" id="JAG17984.1"/>
    </source>
</evidence>
<keyword evidence="3" id="KW-0547">Nucleotide-binding</keyword>
<evidence type="ECO:0000256" key="2">
    <source>
        <dbReference type="ARBA" id="ARBA00022679"/>
    </source>
</evidence>
<dbReference type="GO" id="GO:0004631">
    <property type="term" value="F:phosphomevalonate kinase activity"/>
    <property type="evidence" value="ECO:0007669"/>
    <property type="project" value="TreeGrafter"/>
</dbReference>
<name>A0A0A9XDA8_LYGHE</name>
<keyword evidence="2" id="KW-0808">Transferase</keyword>
<dbReference type="GO" id="GO:0010142">
    <property type="term" value="P:farnesyl diphosphate biosynthetic process, mevalonate pathway"/>
    <property type="evidence" value="ECO:0007669"/>
    <property type="project" value="TreeGrafter"/>
</dbReference>
<organism evidence="6">
    <name type="scientific">Lygus hesperus</name>
    <name type="common">Western plant bug</name>
    <dbReference type="NCBI Taxonomy" id="30085"/>
    <lineage>
        <taxon>Eukaryota</taxon>
        <taxon>Metazoa</taxon>
        <taxon>Ecdysozoa</taxon>
        <taxon>Arthropoda</taxon>
        <taxon>Hexapoda</taxon>
        <taxon>Insecta</taxon>
        <taxon>Pterygota</taxon>
        <taxon>Neoptera</taxon>
        <taxon>Paraneoptera</taxon>
        <taxon>Hemiptera</taxon>
        <taxon>Heteroptera</taxon>
        <taxon>Panheteroptera</taxon>
        <taxon>Cimicomorpha</taxon>
        <taxon>Miridae</taxon>
        <taxon>Mirini</taxon>
        <taxon>Lygus</taxon>
    </lineage>
</organism>